<dbReference type="InterPro" id="IPR045630">
    <property type="entry name" value="DUF6316"/>
</dbReference>
<feature type="region of interest" description="Disordered" evidence="1">
    <location>
        <begin position="1"/>
        <end position="34"/>
    </location>
</feature>
<reference evidence="3 4" key="1">
    <citation type="submission" date="2019-03" db="EMBL/GenBank/DDBJ databases">
        <title>Genomic Encyclopedia of Type Strains, Phase IV (KMG-IV): sequencing the most valuable type-strain genomes for metagenomic binning, comparative biology and taxonomic classification.</title>
        <authorList>
            <person name="Goeker M."/>
        </authorList>
    </citation>
    <scope>NUCLEOTIDE SEQUENCE [LARGE SCALE GENOMIC DNA]</scope>
    <source>
        <strain evidence="3 4">DSM 15505</strain>
    </source>
</reference>
<dbReference type="Proteomes" id="UP000295830">
    <property type="component" value="Unassembled WGS sequence"/>
</dbReference>
<evidence type="ECO:0000259" key="2">
    <source>
        <dbReference type="Pfam" id="PF19837"/>
    </source>
</evidence>
<dbReference type="Pfam" id="PF19837">
    <property type="entry name" value="DUF6316"/>
    <property type="match status" value="1"/>
</dbReference>
<name>A0A4R7JJK0_9GAMM</name>
<protein>
    <recommendedName>
        <fullName evidence="2">DUF6316 domain-containing protein</fullName>
    </recommendedName>
</protein>
<gene>
    <name evidence="3" type="ORF">DES49_3055</name>
</gene>
<accession>A0A4R7JJK0</accession>
<feature type="domain" description="DUF6316" evidence="2">
    <location>
        <begin position="30"/>
        <end position="80"/>
    </location>
</feature>
<dbReference type="AlphaFoldDB" id="A0A4R7JJK0"/>
<keyword evidence="4" id="KW-1185">Reference proteome</keyword>
<sequence>MAIGAAATAENNNKPAAEGAIMEPKQRTGEENAPIPFRSNRFFCVGNRWYFTTREGFDSGPYATRERAETGLKRFLSVVRMLPEKKSYH</sequence>
<dbReference type="EMBL" id="SOAX01000008">
    <property type="protein sequence ID" value="TDT37103.1"/>
    <property type="molecule type" value="Genomic_DNA"/>
</dbReference>
<organism evidence="3 4">
    <name type="scientific">Halospina denitrificans</name>
    <dbReference type="NCBI Taxonomy" id="332522"/>
    <lineage>
        <taxon>Bacteria</taxon>
        <taxon>Pseudomonadati</taxon>
        <taxon>Pseudomonadota</taxon>
        <taxon>Gammaproteobacteria</taxon>
        <taxon>Halospina</taxon>
    </lineage>
</organism>
<comment type="caution">
    <text evidence="3">The sequence shown here is derived from an EMBL/GenBank/DDBJ whole genome shotgun (WGS) entry which is preliminary data.</text>
</comment>
<evidence type="ECO:0000313" key="4">
    <source>
        <dbReference type="Proteomes" id="UP000295830"/>
    </source>
</evidence>
<proteinExistence type="predicted"/>
<evidence type="ECO:0000256" key="1">
    <source>
        <dbReference type="SAM" id="MobiDB-lite"/>
    </source>
</evidence>
<evidence type="ECO:0000313" key="3">
    <source>
        <dbReference type="EMBL" id="TDT37103.1"/>
    </source>
</evidence>